<comment type="similarity">
    <text evidence="2 8">Belongs to the 4-toluene sulfonate uptake permease (TSUP) (TC 2.A.102) family.</text>
</comment>
<feature type="transmembrane region" description="Helical" evidence="8">
    <location>
        <begin position="262"/>
        <end position="280"/>
    </location>
</feature>
<name>A0ABW2SNN6_9ACTO</name>
<keyword evidence="4 8" id="KW-1003">Cell membrane</keyword>
<evidence type="ECO:0000256" key="2">
    <source>
        <dbReference type="ARBA" id="ARBA00009142"/>
    </source>
</evidence>
<keyword evidence="3" id="KW-0813">Transport</keyword>
<dbReference type="PANTHER" id="PTHR30269:SF23">
    <property type="entry name" value="MEMBRANE TRANSPORTER PROTEIN YDHB-RELATED"/>
    <property type="match status" value="1"/>
</dbReference>
<evidence type="ECO:0000256" key="5">
    <source>
        <dbReference type="ARBA" id="ARBA00022692"/>
    </source>
</evidence>
<feature type="transmembrane region" description="Helical" evidence="8">
    <location>
        <begin position="171"/>
        <end position="190"/>
    </location>
</feature>
<feature type="transmembrane region" description="Helical" evidence="8">
    <location>
        <begin position="43"/>
        <end position="59"/>
    </location>
</feature>
<dbReference type="InterPro" id="IPR052017">
    <property type="entry name" value="TSUP"/>
</dbReference>
<evidence type="ECO:0000256" key="8">
    <source>
        <dbReference type="RuleBase" id="RU363041"/>
    </source>
</evidence>
<gene>
    <name evidence="10" type="ORF">ACFQWG_09850</name>
</gene>
<sequence>MIWLAVAAVAALIALDKSLLPGASILGIGALTNILPAKEATGTTLALLIVADWMAIWAYRDSVDWGSLRRLLPNVVLGVGLGALFLFVADNDLTKRVIGVIILVFIGWNVVSMLRERRNRPHAPGRSEDPSGPVEDPEAKNIAMVSDKAPQDAAADEASARPAAMRRVRGVLFGSLAGFTTMVANAGGPVTAMYFMTERFPVRLFLGTTAWFYLIVNLVKLPFALGLGMLGVEQLPMILAMVPVIGLTVAAGRRLSGRINPTFFNTAIIVLTLITGVMLLV</sequence>
<evidence type="ECO:0000256" key="9">
    <source>
        <dbReference type="SAM" id="MobiDB-lite"/>
    </source>
</evidence>
<evidence type="ECO:0000256" key="1">
    <source>
        <dbReference type="ARBA" id="ARBA00004651"/>
    </source>
</evidence>
<comment type="caution">
    <text evidence="10">The sequence shown here is derived from an EMBL/GenBank/DDBJ whole genome shotgun (WGS) entry which is preliminary data.</text>
</comment>
<dbReference type="RefSeq" id="WP_380974858.1">
    <property type="nucleotide sequence ID" value="NZ_JBHTEF010000001.1"/>
</dbReference>
<evidence type="ECO:0000256" key="4">
    <source>
        <dbReference type="ARBA" id="ARBA00022475"/>
    </source>
</evidence>
<evidence type="ECO:0000313" key="11">
    <source>
        <dbReference type="Proteomes" id="UP001596527"/>
    </source>
</evidence>
<keyword evidence="7 8" id="KW-0472">Membrane</keyword>
<feature type="region of interest" description="Disordered" evidence="9">
    <location>
        <begin position="119"/>
        <end position="138"/>
    </location>
</feature>
<dbReference type="PANTHER" id="PTHR30269">
    <property type="entry name" value="TRANSMEMBRANE PROTEIN YFCA"/>
    <property type="match status" value="1"/>
</dbReference>
<comment type="subcellular location">
    <subcellularLocation>
        <location evidence="1 8">Cell membrane</location>
        <topology evidence="1 8">Multi-pass membrane protein</topology>
    </subcellularLocation>
</comment>
<reference evidence="11" key="1">
    <citation type="journal article" date="2019" name="Int. J. Syst. Evol. Microbiol.">
        <title>The Global Catalogue of Microorganisms (GCM) 10K type strain sequencing project: providing services to taxonomists for standard genome sequencing and annotation.</title>
        <authorList>
            <consortium name="The Broad Institute Genomics Platform"/>
            <consortium name="The Broad Institute Genome Sequencing Center for Infectious Disease"/>
            <person name="Wu L."/>
            <person name="Ma J."/>
        </authorList>
    </citation>
    <scope>NUCLEOTIDE SEQUENCE [LARGE SCALE GENOMIC DNA]</scope>
    <source>
        <strain evidence="11">CCUG 56698</strain>
    </source>
</reference>
<dbReference type="InterPro" id="IPR002781">
    <property type="entry name" value="TM_pro_TauE-like"/>
</dbReference>
<dbReference type="Pfam" id="PF01925">
    <property type="entry name" value="TauE"/>
    <property type="match status" value="1"/>
</dbReference>
<organism evidence="10 11">
    <name type="scientific">Schaalia naturae</name>
    <dbReference type="NCBI Taxonomy" id="635203"/>
    <lineage>
        <taxon>Bacteria</taxon>
        <taxon>Bacillati</taxon>
        <taxon>Actinomycetota</taxon>
        <taxon>Actinomycetes</taxon>
        <taxon>Actinomycetales</taxon>
        <taxon>Actinomycetaceae</taxon>
        <taxon>Schaalia</taxon>
    </lineage>
</organism>
<keyword evidence="11" id="KW-1185">Reference proteome</keyword>
<feature type="transmembrane region" description="Helical" evidence="8">
    <location>
        <begin position="237"/>
        <end position="256"/>
    </location>
</feature>
<feature type="transmembrane region" description="Helical" evidence="8">
    <location>
        <begin position="95"/>
        <end position="114"/>
    </location>
</feature>
<feature type="transmembrane region" description="Helical" evidence="8">
    <location>
        <begin position="210"/>
        <end position="230"/>
    </location>
</feature>
<proteinExistence type="inferred from homology"/>
<evidence type="ECO:0000256" key="3">
    <source>
        <dbReference type="ARBA" id="ARBA00022448"/>
    </source>
</evidence>
<accession>A0ABW2SNN6</accession>
<evidence type="ECO:0000256" key="6">
    <source>
        <dbReference type="ARBA" id="ARBA00022989"/>
    </source>
</evidence>
<feature type="transmembrane region" description="Helical" evidence="8">
    <location>
        <begin position="71"/>
        <end position="89"/>
    </location>
</feature>
<protein>
    <recommendedName>
        <fullName evidence="8">Probable membrane transporter protein</fullName>
    </recommendedName>
</protein>
<keyword evidence="6 8" id="KW-1133">Transmembrane helix</keyword>
<dbReference type="EMBL" id="JBHTEF010000001">
    <property type="protein sequence ID" value="MFC7581495.1"/>
    <property type="molecule type" value="Genomic_DNA"/>
</dbReference>
<keyword evidence="5 8" id="KW-0812">Transmembrane</keyword>
<dbReference type="Proteomes" id="UP001596527">
    <property type="component" value="Unassembled WGS sequence"/>
</dbReference>
<evidence type="ECO:0000256" key="7">
    <source>
        <dbReference type="ARBA" id="ARBA00023136"/>
    </source>
</evidence>
<evidence type="ECO:0000313" key="10">
    <source>
        <dbReference type="EMBL" id="MFC7581495.1"/>
    </source>
</evidence>